<feature type="region of interest" description="Disordered" evidence="1">
    <location>
        <begin position="61"/>
        <end position="84"/>
    </location>
</feature>
<dbReference type="EMBL" id="JAUIQD010000006">
    <property type="protein sequence ID" value="KAK3347221.1"/>
    <property type="molecule type" value="Genomic_DNA"/>
</dbReference>
<proteinExistence type="predicted"/>
<gene>
    <name evidence="2" type="ORF">B0T25DRAFT_572296</name>
</gene>
<organism evidence="2 3">
    <name type="scientific">Lasiosphaeria hispida</name>
    <dbReference type="NCBI Taxonomy" id="260671"/>
    <lineage>
        <taxon>Eukaryota</taxon>
        <taxon>Fungi</taxon>
        <taxon>Dikarya</taxon>
        <taxon>Ascomycota</taxon>
        <taxon>Pezizomycotina</taxon>
        <taxon>Sordariomycetes</taxon>
        <taxon>Sordariomycetidae</taxon>
        <taxon>Sordariales</taxon>
        <taxon>Lasiosphaeriaceae</taxon>
        <taxon>Lasiosphaeria</taxon>
    </lineage>
</organism>
<evidence type="ECO:0000313" key="2">
    <source>
        <dbReference type="EMBL" id="KAK3347221.1"/>
    </source>
</evidence>
<dbReference type="AlphaFoldDB" id="A0AAJ0MBD7"/>
<comment type="caution">
    <text evidence="2">The sequence shown here is derived from an EMBL/GenBank/DDBJ whole genome shotgun (WGS) entry which is preliminary data.</text>
</comment>
<evidence type="ECO:0000313" key="3">
    <source>
        <dbReference type="Proteomes" id="UP001275084"/>
    </source>
</evidence>
<reference evidence="2" key="2">
    <citation type="submission" date="2023-06" db="EMBL/GenBank/DDBJ databases">
        <authorList>
            <consortium name="Lawrence Berkeley National Laboratory"/>
            <person name="Haridas S."/>
            <person name="Hensen N."/>
            <person name="Bonometti L."/>
            <person name="Westerberg I."/>
            <person name="Brannstrom I.O."/>
            <person name="Guillou S."/>
            <person name="Cros-Aarteil S."/>
            <person name="Calhoun S."/>
            <person name="Kuo A."/>
            <person name="Mondo S."/>
            <person name="Pangilinan J."/>
            <person name="Riley R."/>
            <person name="Labutti K."/>
            <person name="Andreopoulos B."/>
            <person name="Lipzen A."/>
            <person name="Chen C."/>
            <person name="Yanf M."/>
            <person name="Daum C."/>
            <person name="Ng V."/>
            <person name="Clum A."/>
            <person name="Steindorff A."/>
            <person name="Ohm R."/>
            <person name="Martin F."/>
            <person name="Silar P."/>
            <person name="Natvig D."/>
            <person name="Lalanne C."/>
            <person name="Gautier V."/>
            <person name="Ament-Velasquez S.L."/>
            <person name="Kruys A."/>
            <person name="Hutchinson M.I."/>
            <person name="Powell A.J."/>
            <person name="Barry K."/>
            <person name="Miller A.N."/>
            <person name="Grigoriev I.V."/>
            <person name="Debuchy R."/>
            <person name="Gladieux P."/>
            <person name="Thoren M.H."/>
            <person name="Johannesson H."/>
        </authorList>
    </citation>
    <scope>NUCLEOTIDE SEQUENCE</scope>
    <source>
        <strain evidence="2">CBS 955.72</strain>
    </source>
</reference>
<dbReference type="Proteomes" id="UP001275084">
    <property type="component" value="Unassembled WGS sequence"/>
</dbReference>
<reference evidence="2" key="1">
    <citation type="journal article" date="2023" name="Mol. Phylogenet. Evol.">
        <title>Genome-scale phylogeny and comparative genomics of the fungal order Sordariales.</title>
        <authorList>
            <person name="Hensen N."/>
            <person name="Bonometti L."/>
            <person name="Westerberg I."/>
            <person name="Brannstrom I.O."/>
            <person name="Guillou S."/>
            <person name="Cros-Aarteil S."/>
            <person name="Calhoun S."/>
            <person name="Haridas S."/>
            <person name="Kuo A."/>
            <person name="Mondo S."/>
            <person name="Pangilinan J."/>
            <person name="Riley R."/>
            <person name="LaButti K."/>
            <person name="Andreopoulos B."/>
            <person name="Lipzen A."/>
            <person name="Chen C."/>
            <person name="Yan M."/>
            <person name="Daum C."/>
            <person name="Ng V."/>
            <person name="Clum A."/>
            <person name="Steindorff A."/>
            <person name="Ohm R.A."/>
            <person name="Martin F."/>
            <person name="Silar P."/>
            <person name="Natvig D.O."/>
            <person name="Lalanne C."/>
            <person name="Gautier V."/>
            <person name="Ament-Velasquez S.L."/>
            <person name="Kruys A."/>
            <person name="Hutchinson M.I."/>
            <person name="Powell A.J."/>
            <person name="Barry K."/>
            <person name="Miller A.N."/>
            <person name="Grigoriev I.V."/>
            <person name="Debuchy R."/>
            <person name="Gladieux P."/>
            <person name="Hiltunen Thoren M."/>
            <person name="Johannesson H."/>
        </authorList>
    </citation>
    <scope>NUCLEOTIDE SEQUENCE</scope>
    <source>
        <strain evidence="2">CBS 955.72</strain>
    </source>
</reference>
<evidence type="ECO:0000256" key="1">
    <source>
        <dbReference type="SAM" id="MobiDB-lite"/>
    </source>
</evidence>
<name>A0AAJ0MBD7_9PEZI</name>
<protein>
    <submittedName>
        <fullName evidence="2">Uncharacterized protein</fullName>
    </submittedName>
</protein>
<accession>A0AAJ0MBD7</accession>
<keyword evidence="3" id="KW-1185">Reference proteome</keyword>
<sequence length="221" mass="24433">MRHHRSGSESPSIKAGMAANFGSSLFLFQGLPTISPYILNEAALQPQYSGRQTPQDYQTMTNLSRSKSRRSWFSSSPKPTKAADPPCESFLLDLQCTTCRRRSQRTGHKESCAAERDFNCGGGRAAFLTRGPPGAAGKFKHSGAARLEERVLALDLCDFANYGRVTRTKEVLKRYMGDRYIAAEQGRELEPVNVRVLLEALRAQGIAAGEPEGRGEFMDRL</sequence>